<name>A0A5A7PSP8_STRAF</name>
<dbReference type="PANTHER" id="PTHR31003:SF22">
    <property type="entry name" value="TRANSCRIPTION FACTOR HHO5"/>
    <property type="match status" value="1"/>
</dbReference>
<keyword evidence="3" id="KW-0175">Coiled coil</keyword>
<evidence type="ECO:0000313" key="5">
    <source>
        <dbReference type="EMBL" id="GER35678.1"/>
    </source>
</evidence>
<keyword evidence="5" id="KW-0371">Homeobox</keyword>
<dbReference type="PANTHER" id="PTHR31003">
    <property type="entry name" value="MYB FAMILY TRANSCRIPTION FACTOR"/>
    <property type="match status" value="1"/>
</dbReference>
<organism evidence="5 6">
    <name type="scientific">Striga asiatica</name>
    <name type="common">Asiatic witchweed</name>
    <name type="synonym">Buchnera asiatica</name>
    <dbReference type="NCBI Taxonomy" id="4170"/>
    <lineage>
        <taxon>Eukaryota</taxon>
        <taxon>Viridiplantae</taxon>
        <taxon>Streptophyta</taxon>
        <taxon>Embryophyta</taxon>
        <taxon>Tracheophyta</taxon>
        <taxon>Spermatophyta</taxon>
        <taxon>Magnoliopsida</taxon>
        <taxon>eudicotyledons</taxon>
        <taxon>Gunneridae</taxon>
        <taxon>Pentapetalae</taxon>
        <taxon>asterids</taxon>
        <taxon>lamiids</taxon>
        <taxon>Lamiales</taxon>
        <taxon>Orobanchaceae</taxon>
        <taxon>Buchnereae</taxon>
        <taxon>Striga</taxon>
    </lineage>
</organism>
<dbReference type="Gene3D" id="1.10.10.60">
    <property type="entry name" value="Homeodomain-like"/>
    <property type="match status" value="1"/>
</dbReference>
<dbReference type="Pfam" id="PF26575">
    <property type="entry name" value="HHO5_N"/>
    <property type="match status" value="1"/>
</dbReference>
<dbReference type="GO" id="GO:0005634">
    <property type="term" value="C:nucleus"/>
    <property type="evidence" value="ECO:0007669"/>
    <property type="project" value="UniProtKB-SubCell"/>
</dbReference>
<dbReference type="EMBL" id="BKCP01005006">
    <property type="protein sequence ID" value="GER35678.1"/>
    <property type="molecule type" value="Genomic_DNA"/>
</dbReference>
<sequence length="189" mass="22057">MSDNSKKANPNEGSHHFVPKSVNEIMRKVLNISDFSEKLSKLDLHIRSYENELRKVEHLQRELPLCMELLQDVIAILIEEKFRCEEEKSNSMKDLMENTKNWISMTQLWTTPVEYEADIEPMITKSSRQKEVSTSSEFNCGKGAFTSFKKPSQLHIHEEGQMEKKPRRVWESELHDSFVDALKRLGGPY</sequence>
<keyword evidence="6" id="KW-1185">Reference proteome</keyword>
<comment type="subcellular location">
    <subcellularLocation>
        <location evidence="1">Nucleus</location>
    </subcellularLocation>
</comment>
<dbReference type="InterPro" id="IPR058673">
    <property type="entry name" value="HHO5-like_N"/>
</dbReference>
<dbReference type="InterPro" id="IPR044787">
    <property type="entry name" value="HHO5-like"/>
</dbReference>
<evidence type="ECO:0000313" key="6">
    <source>
        <dbReference type="Proteomes" id="UP000325081"/>
    </source>
</evidence>
<feature type="domain" description="HHO5-like N-terminal" evidence="4">
    <location>
        <begin position="14"/>
        <end position="81"/>
    </location>
</feature>
<reference evidence="6" key="1">
    <citation type="journal article" date="2019" name="Curr. Biol.">
        <title>Genome Sequence of Striga asiatica Provides Insight into the Evolution of Plant Parasitism.</title>
        <authorList>
            <person name="Yoshida S."/>
            <person name="Kim S."/>
            <person name="Wafula E.K."/>
            <person name="Tanskanen J."/>
            <person name="Kim Y.M."/>
            <person name="Honaas L."/>
            <person name="Yang Z."/>
            <person name="Spallek T."/>
            <person name="Conn C.E."/>
            <person name="Ichihashi Y."/>
            <person name="Cheong K."/>
            <person name="Cui S."/>
            <person name="Der J.P."/>
            <person name="Gundlach H."/>
            <person name="Jiao Y."/>
            <person name="Hori C."/>
            <person name="Ishida J.K."/>
            <person name="Kasahara H."/>
            <person name="Kiba T."/>
            <person name="Kim M.S."/>
            <person name="Koo N."/>
            <person name="Laohavisit A."/>
            <person name="Lee Y.H."/>
            <person name="Lumba S."/>
            <person name="McCourt P."/>
            <person name="Mortimer J.C."/>
            <person name="Mutuku J.M."/>
            <person name="Nomura T."/>
            <person name="Sasaki-Sekimoto Y."/>
            <person name="Seto Y."/>
            <person name="Wang Y."/>
            <person name="Wakatake T."/>
            <person name="Sakakibara H."/>
            <person name="Demura T."/>
            <person name="Yamaguchi S."/>
            <person name="Yoneyama K."/>
            <person name="Manabe R.I."/>
            <person name="Nelson D.C."/>
            <person name="Schulman A.H."/>
            <person name="Timko M.P."/>
            <person name="dePamphilis C.W."/>
            <person name="Choi D."/>
            <person name="Shirasu K."/>
        </authorList>
    </citation>
    <scope>NUCLEOTIDE SEQUENCE [LARGE SCALE GENOMIC DNA]</scope>
    <source>
        <strain evidence="6">cv. UVA1</strain>
    </source>
</reference>
<dbReference type="GO" id="GO:0003700">
    <property type="term" value="F:DNA-binding transcription factor activity"/>
    <property type="evidence" value="ECO:0007669"/>
    <property type="project" value="InterPro"/>
</dbReference>
<evidence type="ECO:0000256" key="3">
    <source>
        <dbReference type="SAM" id="Coils"/>
    </source>
</evidence>
<keyword evidence="2 5" id="KW-0238">DNA-binding</keyword>
<protein>
    <submittedName>
        <fullName evidence="5">Homeodomain-like superfamily protein</fullName>
    </submittedName>
</protein>
<dbReference type="GO" id="GO:0003677">
    <property type="term" value="F:DNA binding"/>
    <property type="evidence" value="ECO:0007669"/>
    <property type="project" value="UniProtKB-KW"/>
</dbReference>
<comment type="caution">
    <text evidence="5">The sequence shown here is derived from an EMBL/GenBank/DDBJ whole genome shotgun (WGS) entry which is preliminary data.</text>
</comment>
<accession>A0A5A7PSP8</accession>
<evidence type="ECO:0000256" key="2">
    <source>
        <dbReference type="ARBA" id="ARBA00023125"/>
    </source>
</evidence>
<feature type="non-terminal residue" evidence="5">
    <location>
        <position position="189"/>
    </location>
</feature>
<evidence type="ECO:0000259" key="4">
    <source>
        <dbReference type="Pfam" id="PF26575"/>
    </source>
</evidence>
<gene>
    <name evidence="5" type="ORF">STAS_11975</name>
</gene>
<dbReference type="OrthoDB" id="1908613at2759"/>
<evidence type="ECO:0000256" key="1">
    <source>
        <dbReference type="ARBA" id="ARBA00004123"/>
    </source>
</evidence>
<dbReference type="AlphaFoldDB" id="A0A5A7PSP8"/>
<proteinExistence type="predicted"/>
<dbReference type="Proteomes" id="UP000325081">
    <property type="component" value="Unassembled WGS sequence"/>
</dbReference>
<feature type="coiled-coil region" evidence="3">
    <location>
        <begin position="32"/>
        <end position="62"/>
    </location>
</feature>